<name>A0A0A9TDX5_ARUDO</name>
<dbReference type="EMBL" id="GBRH01251332">
    <property type="protein sequence ID" value="JAD46563.1"/>
    <property type="molecule type" value="Transcribed_RNA"/>
</dbReference>
<organism evidence="1">
    <name type="scientific">Arundo donax</name>
    <name type="common">Giant reed</name>
    <name type="synonym">Donax arundinaceus</name>
    <dbReference type="NCBI Taxonomy" id="35708"/>
    <lineage>
        <taxon>Eukaryota</taxon>
        <taxon>Viridiplantae</taxon>
        <taxon>Streptophyta</taxon>
        <taxon>Embryophyta</taxon>
        <taxon>Tracheophyta</taxon>
        <taxon>Spermatophyta</taxon>
        <taxon>Magnoliopsida</taxon>
        <taxon>Liliopsida</taxon>
        <taxon>Poales</taxon>
        <taxon>Poaceae</taxon>
        <taxon>PACMAD clade</taxon>
        <taxon>Arundinoideae</taxon>
        <taxon>Arundineae</taxon>
        <taxon>Arundo</taxon>
    </lineage>
</organism>
<reference evidence="1" key="1">
    <citation type="submission" date="2014-09" db="EMBL/GenBank/DDBJ databases">
        <authorList>
            <person name="Magalhaes I.L.F."/>
            <person name="Oliveira U."/>
            <person name="Santos F.R."/>
            <person name="Vidigal T.H.D.A."/>
            <person name="Brescovit A.D."/>
            <person name="Santos A.J."/>
        </authorList>
    </citation>
    <scope>NUCLEOTIDE SEQUENCE</scope>
    <source>
        <tissue evidence="1">Shoot tissue taken approximately 20 cm above the soil surface</tissue>
    </source>
</reference>
<sequence>MHGTQSIKLLTGNNKDMGIIILNLSQALKAYMHGFSLIRCSACASVTSRIEFFSCGSLNTIIIFMGL</sequence>
<evidence type="ECO:0000313" key="1">
    <source>
        <dbReference type="EMBL" id="JAD46563.1"/>
    </source>
</evidence>
<proteinExistence type="predicted"/>
<accession>A0A0A9TDX5</accession>
<dbReference type="AlphaFoldDB" id="A0A0A9TDX5"/>
<protein>
    <submittedName>
        <fullName evidence="1">Uncharacterized protein</fullName>
    </submittedName>
</protein>
<reference evidence="1" key="2">
    <citation type="journal article" date="2015" name="Data Brief">
        <title>Shoot transcriptome of the giant reed, Arundo donax.</title>
        <authorList>
            <person name="Barrero R.A."/>
            <person name="Guerrero F.D."/>
            <person name="Moolhuijzen P."/>
            <person name="Goolsby J.A."/>
            <person name="Tidwell J."/>
            <person name="Bellgard S.E."/>
            <person name="Bellgard M.I."/>
        </authorList>
    </citation>
    <scope>NUCLEOTIDE SEQUENCE</scope>
    <source>
        <tissue evidence="1">Shoot tissue taken approximately 20 cm above the soil surface</tissue>
    </source>
</reference>